<dbReference type="Pfam" id="PF00105">
    <property type="entry name" value="zf-C4"/>
    <property type="match status" value="1"/>
</dbReference>
<dbReference type="PROSITE" id="PS50086">
    <property type="entry name" value="TBC_RABGAP"/>
    <property type="match status" value="1"/>
</dbReference>
<dbReference type="PROSITE" id="PS00134">
    <property type="entry name" value="TRYPSIN_HIS"/>
    <property type="match status" value="1"/>
</dbReference>
<organism evidence="14 15">
    <name type="scientific">Pristionchus pacificus</name>
    <name type="common">Parasitic nematode worm</name>
    <dbReference type="NCBI Taxonomy" id="54126"/>
    <lineage>
        <taxon>Eukaryota</taxon>
        <taxon>Metazoa</taxon>
        <taxon>Ecdysozoa</taxon>
        <taxon>Nematoda</taxon>
        <taxon>Chromadorea</taxon>
        <taxon>Rhabditida</taxon>
        <taxon>Rhabditina</taxon>
        <taxon>Diplogasteromorpha</taxon>
        <taxon>Diplogasteroidea</taxon>
        <taxon>Neodiplogasteridae</taxon>
        <taxon>Pristionchus</taxon>
    </lineage>
</organism>
<dbReference type="InterPro" id="IPR049636">
    <property type="entry name" value="HNF4-like_DBD"/>
</dbReference>
<dbReference type="Pfam" id="PF00566">
    <property type="entry name" value="RabGAP-TBC"/>
    <property type="match status" value="1"/>
</dbReference>
<dbReference type="EnsemblMetazoa" id="PPA27226.1">
    <property type="protein sequence ID" value="PPA27226.1"/>
    <property type="gene ID" value="WBGene00116780"/>
</dbReference>
<keyword evidence="5" id="KW-0863">Zinc-finger</keyword>
<keyword evidence="9" id="KW-0804">Transcription</keyword>
<dbReference type="Gene3D" id="1.10.565.10">
    <property type="entry name" value="Retinoid X Receptor"/>
    <property type="match status" value="1"/>
</dbReference>
<evidence type="ECO:0000256" key="8">
    <source>
        <dbReference type="ARBA" id="ARBA00023125"/>
    </source>
</evidence>
<dbReference type="PRINTS" id="PR00722">
    <property type="entry name" value="CHYMOTRYPSIN"/>
</dbReference>
<comment type="similarity">
    <text evidence="2">Belongs to the nuclear hormone receptor family.</text>
</comment>
<dbReference type="GO" id="GO:0006508">
    <property type="term" value="P:proteolysis"/>
    <property type="evidence" value="ECO:0007669"/>
    <property type="project" value="InterPro"/>
</dbReference>
<dbReference type="SMART" id="SM00399">
    <property type="entry name" value="ZnF_C4"/>
    <property type="match status" value="1"/>
</dbReference>
<dbReference type="InterPro" id="IPR009003">
    <property type="entry name" value="Peptidase_S1_PA"/>
</dbReference>
<dbReference type="SMART" id="SM00430">
    <property type="entry name" value="HOLI"/>
    <property type="match status" value="1"/>
</dbReference>
<dbReference type="InterPro" id="IPR000195">
    <property type="entry name" value="Rab-GAP-TBC_dom"/>
</dbReference>
<dbReference type="InterPro" id="IPR001628">
    <property type="entry name" value="Znf_hrmn_rcpt"/>
</dbReference>
<keyword evidence="8" id="KW-0238">DNA-binding</keyword>
<dbReference type="PROSITE" id="PS50240">
    <property type="entry name" value="TRYPSIN_DOM"/>
    <property type="match status" value="1"/>
</dbReference>
<feature type="compositionally biased region" description="Basic and acidic residues" evidence="13">
    <location>
        <begin position="571"/>
        <end position="581"/>
    </location>
</feature>
<feature type="region of interest" description="Disordered" evidence="13">
    <location>
        <begin position="112"/>
        <end position="135"/>
    </location>
</feature>
<protein>
    <submittedName>
        <fullName evidence="14">Tbc-3</fullName>
    </submittedName>
</protein>
<evidence type="ECO:0000256" key="12">
    <source>
        <dbReference type="ARBA" id="ARBA00043879"/>
    </source>
</evidence>
<dbReference type="PANTHER" id="PTHR22957">
    <property type="entry name" value="TBC1 DOMAIN FAMILY MEMBER GTPASE-ACTIVATING PROTEIN"/>
    <property type="match status" value="1"/>
</dbReference>
<evidence type="ECO:0000313" key="14">
    <source>
        <dbReference type="EnsemblMetazoa" id="PPA27226.1"/>
    </source>
</evidence>
<dbReference type="InterPro" id="IPR043504">
    <property type="entry name" value="Peptidase_S1_PA_chymotrypsin"/>
</dbReference>
<evidence type="ECO:0000256" key="4">
    <source>
        <dbReference type="ARBA" id="ARBA00022723"/>
    </source>
</evidence>
<dbReference type="SUPFAM" id="SSF57716">
    <property type="entry name" value="Glucocorticoid receptor-like (DNA-binding domain)"/>
    <property type="match status" value="1"/>
</dbReference>
<feature type="region of interest" description="Disordered" evidence="13">
    <location>
        <begin position="33"/>
        <end position="53"/>
    </location>
</feature>
<dbReference type="FunFam" id="1.10.8.270:FF:000004">
    <property type="entry name" value="TBC1 domain family, member 22B"/>
    <property type="match status" value="1"/>
</dbReference>
<dbReference type="GO" id="GO:0005794">
    <property type="term" value="C:Golgi apparatus"/>
    <property type="evidence" value="ECO:0000318"/>
    <property type="project" value="GO_Central"/>
</dbReference>
<dbReference type="FunFam" id="1.10.472.80:FF:000001">
    <property type="entry name" value="TBC1 domain family member 22B"/>
    <property type="match status" value="1"/>
</dbReference>
<dbReference type="InterPro" id="IPR018114">
    <property type="entry name" value="TRYPSIN_HIS"/>
</dbReference>
<keyword evidence="6" id="KW-0862">Zinc</keyword>
<accession>A0A2A6BHT4</accession>
<dbReference type="Gene3D" id="2.40.10.10">
    <property type="entry name" value="Trypsin-like serine proteases"/>
    <property type="match status" value="1"/>
</dbReference>
<evidence type="ECO:0000256" key="5">
    <source>
        <dbReference type="ARBA" id="ARBA00022771"/>
    </source>
</evidence>
<evidence type="ECO:0000256" key="7">
    <source>
        <dbReference type="ARBA" id="ARBA00023015"/>
    </source>
</evidence>
<dbReference type="SUPFAM" id="SSF48508">
    <property type="entry name" value="Nuclear receptor ligand-binding domain"/>
    <property type="match status" value="1"/>
</dbReference>
<dbReference type="GO" id="GO:0005634">
    <property type="term" value="C:nucleus"/>
    <property type="evidence" value="ECO:0007669"/>
    <property type="project" value="UniProtKB-SubCell"/>
</dbReference>
<dbReference type="CDD" id="cd06960">
    <property type="entry name" value="NR_DBD_HNF4A"/>
    <property type="match status" value="1"/>
</dbReference>
<dbReference type="Proteomes" id="UP000005239">
    <property type="component" value="Unassembled WGS sequence"/>
</dbReference>
<evidence type="ECO:0000256" key="1">
    <source>
        <dbReference type="ARBA" id="ARBA00004123"/>
    </source>
</evidence>
<dbReference type="InterPro" id="IPR013088">
    <property type="entry name" value="Znf_NHR/GATA"/>
</dbReference>
<keyword evidence="7" id="KW-0805">Transcription regulation</keyword>
<dbReference type="InterPro" id="IPR035969">
    <property type="entry name" value="Rab-GAP_TBC_sf"/>
</dbReference>
<dbReference type="InterPro" id="IPR001254">
    <property type="entry name" value="Trypsin_dom"/>
</dbReference>
<dbReference type="PANTHER" id="PTHR22957:SF26">
    <property type="entry name" value="LD44506P"/>
    <property type="match status" value="1"/>
</dbReference>
<feature type="compositionally biased region" description="Polar residues" evidence="13">
    <location>
        <begin position="118"/>
        <end position="135"/>
    </location>
</feature>
<dbReference type="Gene3D" id="1.10.8.270">
    <property type="entry name" value="putative rabgap domain of human tbc1 domain family member 14 like domains"/>
    <property type="match status" value="1"/>
</dbReference>
<feature type="compositionally biased region" description="Low complexity" evidence="13">
    <location>
        <begin position="42"/>
        <end position="53"/>
    </location>
</feature>
<accession>A0A8R1UI95</accession>
<dbReference type="SUPFAM" id="SSF47923">
    <property type="entry name" value="Ypt/Rab-GAP domain of gyp1p"/>
    <property type="match status" value="2"/>
</dbReference>
<dbReference type="InterPro" id="IPR035500">
    <property type="entry name" value="NHR-like_dom_sf"/>
</dbReference>
<dbReference type="GO" id="GO:0000978">
    <property type="term" value="F:RNA polymerase II cis-regulatory region sequence-specific DNA binding"/>
    <property type="evidence" value="ECO:0007669"/>
    <property type="project" value="InterPro"/>
</dbReference>
<keyword evidence="10" id="KW-0675">Receptor</keyword>
<dbReference type="SUPFAM" id="SSF50494">
    <property type="entry name" value="Trypsin-like serine proteases"/>
    <property type="match status" value="1"/>
</dbReference>
<dbReference type="GO" id="GO:0008270">
    <property type="term" value="F:zinc ion binding"/>
    <property type="evidence" value="ECO:0007669"/>
    <property type="project" value="UniProtKB-KW"/>
</dbReference>
<evidence type="ECO:0000256" key="11">
    <source>
        <dbReference type="ARBA" id="ARBA00023242"/>
    </source>
</evidence>
<feature type="region of interest" description="Disordered" evidence="13">
    <location>
        <begin position="82"/>
        <end position="101"/>
    </location>
</feature>
<dbReference type="InterPro" id="IPR000536">
    <property type="entry name" value="Nucl_hrmn_rcpt_lig-bd"/>
</dbReference>
<evidence type="ECO:0000256" key="3">
    <source>
        <dbReference type="ARBA" id="ARBA00022468"/>
    </source>
</evidence>
<keyword evidence="3" id="KW-0343">GTPase activation</keyword>
<reference evidence="15" key="1">
    <citation type="journal article" date="2008" name="Nat. Genet.">
        <title>The Pristionchus pacificus genome provides a unique perspective on nematode lifestyle and parasitism.</title>
        <authorList>
            <person name="Dieterich C."/>
            <person name="Clifton S.W."/>
            <person name="Schuster L.N."/>
            <person name="Chinwalla A."/>
            <person name="Delehaunty K."/>
            <person name="Dinkelacker I."/>
            <person name="Fulton L."/>
            <person name="Fulton R."/>
            <person name="Godfrey J."/>
            <person name="Minx P."/>
            <person name="Mitreva M."/>
            <person name="Roeseler W."/>
            <person name="Tian H."/>
            <person name="Witte H."/>
            <person name="Yang S.P."/>
            <person name="Wilson R.K."/>
            <person name="Sommer R.J."/>
        </authorList>
    </citation>
    <scope>NUCLEOTIDE SEQUENCE [LARGE SCALE GENOMIC DNA]</scope>
    <source>
        <strain evidence="15">PS312</strain>
    </source>
</reference>
<keyword evidence="15" id="KW-1185">Reference proteome</keyword>
<gene>
    <name evidence="14" type="primary">WBGene00116780</name>
</gene>
<name>A0A2A6BHT4_PRIPA</name>
<comment type="subcellular location">
    <subcellularLocation>
        <location evidence="1">Nucleus</location>
    </subcellularLocation>
</comment>
<evidence type="ECO:0000256" key="13">
    <source>
        <dbReference type="SAM" id="MobiDB-lite"/>
    </source>
</evidence>
<evidence type="ECO:0000256" key="6">
    <source>
        <dbReference type="ARBA" id="ARBA00022833"/>
    </source>
</evidence>
<dbReference type="GO" id="GO:0003700">
    <property type="term" value="F:DNA-binding transcription factor activity"/>
    <property type="evidence" value="ECO:0007669"/>
    <property type="project" value="InterPro"/>
</dbReference>
<evidence type="ECO:0000313" key="15">
    <source>
        <dbReference type="Proteomes" id="UP000005239"/>
    </source>
</evidence>
<sequence>MFALSDHHFHGSRRRMLLCSSLCFSKIEQTAEGKKQRQKEINNNNNNNKNNNNSKVIAIFQEWRSFPELLAVTSRNYTEMSRNWSSGGATPGGVQPRPAVYGAQYPPLQHAAAAAALSSPSRQPKNKQANKLQDYENSVSDAWTTSVQLDDDQVMSAAQRVLAQHAAASREEEIMPPVGVTPAKNSRIQAMQRLAIQKGPLPSKGGAAEAAPAPSLYPRLVDTSTEETTRSSAKGAGGDRDAARFERLRRALSVNGETEVDMGRLREDCWLGIAHRMRPAAWRILSGYMPTKKERREATLKMKRDEYWHYVEQYFHTRFQDGHSDTFRQISIDIPRMSPLIQLFQQKLVQEIFERILYIWAIRHPASGYVQGINDLVTPFFVVFLSEFVPAHAEVGSFDVSQLDIETQQLVEADSFWCVSSLLDAVLDNYTFAQPGIQRKVLHLAHLMGRVDPSLYAHLKAHQVEYLQFAFRWMNNVLMREMPLRATIRLWDTYLSEVNGFAQFHGYVCAAFLRTFSRQIQAEKDFQGIMILLQNLPTSTWGDQQICELTADAFSLMQLPRDDEPPSPTRSYRDSGEREGSPSESNGRMHSILCRILITTLSDCNNAMNRTQIIQIQYGEDVNVTAAGIIIADEARIVGVTEDEHFDIHDFLKQVYPSPEENHALKFELEDPSMPGRMNSTDDVFPYFAEHYPKTYAIVMKRLPLIEQYVAKLDPYGQELYRNATHRVLSTFVEVSQAHADMTADERRQLVAAGWYAQKKKYLFELFDNIPEESMNNFEKVFCIRTRKRIAAVPKEEPEEMDDSFEWPDYFLFHAMLSMRLTNVVSCIGCKSFFRRAAVLARDYKCKRVGQCTPTSGIRRCKACRFARCLSAGMNPLLFEPQNADEARNTEILAVRTRNVQRSIATAEERAQGVIDELAHSNQALQRLLFSSFDPHPISECTESFVLNGPSKLGFHFESLPSCSSHLIIPDLATMKQFLALLYHTKFGGAPGSVKHWSSTGLACAVEWMKTLPVVNGLTAATRRRLLLSSSLACAHFTDSFFSYQQRSSFTVYPDGTMPYAADPPYDLAAEFHTAIIERMARIGMDLTEFVLARVILCLSIDDDDDPSIEQTRRFYTQGPSIFLEILSLITYFLTLTRRLKDFLYLVNLTRRPAMRSQLIDAAMASSAENSRQNAIDLPLAVAFTIRYSQPWVASAAVVSIESSFPRERSVTLCGGTIIAPRVVLTAAHCVFHETVHAIARSVRVRVAFNRTSPRDGKSFLTNDILLHPEYIPARFPAAFDLALILLSAEDELPLCEFMTSPQLARLPSPDLTLSHLAAGDSCFIVGWGKMEDERYAGTPQHANIVNVSETADFHFRATIIEGKGEGAQRACFGDSGGPLICEIGRIPYLIGVNSEIFPDADIDNRIPAESSKRCQYSSRLHAVDIRKQLRTIHALLASRGLLHTMVESQNGCFTNNKILS</sequence>
<dbReference type="PROSITE" id="PS51030">
    <property type="entry name" value="NUCLEAR_REC_DBD_2"/>
    <property type="match status" value="1"/>
</dbReference>
<dbReference type="Gene3D" id="3.30.50.10">
    <property type="entry name" value="Erythroid Transcription Factor GATA-1, subunit A"/>
    <property type="match status" value="1"/>
</dbReference>
<comment type="function">
    <text evidence="12">May act as a GTPase-activating protein for Rab family protein(s).</text>
</comment>
<evidence type="ECO:0000256" key="10">
    <source>
        <dbReference type="ARBA" id="ARBA00023170"/>
    </source>
</evidence>
<dbReference type="Pfam" id="PF00089">
    <property type="entry name" value="Trypsin"/>
    <property type="match status" value="1"/>
</dbReference>
<dbReference type="GO" id="GO:0005096">
    <property type="term" value="F:GTPase activator activity"/>
    <property type="evidence" value="ECO:0000318"/>
    <property type="project" value="GO_Central"/>
</dbReference>
<dbReference type="GO" id="GO:0004252">
    <property type="term" value="F:serine-type endopeptidase activity"/>
    <property type="evidence" value="ECO:0007669"/>
    <property type="project" value="InterPro"/>
</dbReference>
<evidence type="ECO:0000256" key="9">
    <source>
        <dbReference type="ARBA" id="ARBA00023163"/>
    </source>
</evidence>
<keyword evidence="4" id="KW-0479">Metal-binding</keyword>
<dbReference type="Gene3D" id="1.10.472.80">
    <property type="entry name" value="Ypt/Rab-GAP domain of gyp1p, domain 3"/>
    <property type="match status" value="1"/>
</dbReference>
<dbReference type="SMART" id="SM00020">
    <property type="entry name" value="Tryp_SPc"/>
    <property type="match status" value="1"/>
</dbReference>
<dbReference type="SMART" id="SM00164">
    <property type="entry name" value="TBC"/>
    <property type="match status" value="1"/>
</dbReference>
<dbReference type="InterPro" id="IPR001314">
    <property type="entry name" value="Peptidase_S1A"/>
</dbReference>
<proteinExistence type="inferred from homology"/>
<evidence type="ECO:0000256" key="2">
    <source>
        <dbReference type="ARBA" id="ARBA00005993"/>
    </source>
</evidence>
<feature type="region of interest" description="Disordered" evidence="13">
    <location>
        <begin position="558"/>
        <end position="587"/>
    </location>
</feature>
<reference evidence="14" key="2">
    <citation type="submission" date="2022-06" db="UniProtKB">
        <authorList>
            <consortium name="EnsemblMetazoa"/>
        </authorList>
    </citation>
    <scope>IDENTIFICATION</scope>
    <source>
        <strain evidence="14">PS312</strain>
    </source>
</reference>
<keyword evidence="11" id="KW-0539">Nucleus</keyword>
<dbReference type="GO" id="GO:0071889">
    <property type="term" value="F:14-3-3 protein binding"/>
    <property type="evidence" value="ECO:0007669"/>
    <property type="project" value="UniProtKB-ARBA"/>
</dbReference>